<keyword evidence="1" id="KW-0732">Signal</keyword>
<dbReference type="RefSeq" id="WP_146313040.1">
    <property type="nucleotide sequence ID" value="NZ_VOHE01000006.1"/>
</dbReference>
<comment type="caution">
    <text evidence="2">The sequence shown here is derived from an EMBL/GenBank/DDBJ whole genome shotgun (WGS) entry which is preliminary data.</text>
</comment>
<evidence type="ECO:0000256" key="1">
    <source>
        <dbReference type="SAM" id="SignalP"/>
    </source>
</evidence>
<dbReference type="Gene3D" id="3.30.1330.60">
    <property type="entry name" value="OmpA-like domain"/>
    <property type="match status" value="1"/>
</dbReference>
<name>A0A5C5TWM8_9GAMM</name>
<protein>
    <recommendedName>
        <fullName evidence="4">OmpA family protein</fullName>
    </recommendedName>
</protein>
<dbReference type="EMBL" id="VOHE01000006">
    <property type="protein sequence ID" value="TWT17919.1"/>
    <property type="molecule type" value="Genomic_DNA"/>
</dbReference>
<dbReference type="OrthoDB" id="9816402at2"/>
<evidence type="ECO:0000313" key="3">
    <source>
        <dbReference type="Proteomes" id="UP000315949"/>
    </source>
</evidence>
<dbReference type="SUPFAM" id="SSF103088">
    <property type="entry name" value="OmpA-like"/>
    <property type="match status" value="1"/>
</dbReference>
<feature type="signal peptide" evidence="1">
    <location>
        <begin position="1"/>
        <end position="24"/>
    </location>
</feature>
<evidence type="ECO:0000313" key="2">
    <source>
        <dbReference type="EMBL" id="TWT17919.1"/>
    </source>
</evidence>
<dbReference type="AlphaFoldDB" id="A0A5C5TWM8"/>
<organism evidence="2 3">
    <name type="scientific">Luteimonas wenzhouensis</name>
    <dbReference type="NCBI Taxonomy" id="2599615"/>
    <lineage>
        <taxon>Bacteria</taxon>
        <taxon>Pseudomonadati</taxon>
        <taxon>Pseudomonadota</taxon>
        <taxon>Gammaproteobacteria</taxon>
        <taxon>Lysobacterales</taxon>
        <taxon>Lysobacteraceae</taxon>
        <taxon>Luteimonas</taxon>
    </lineage>
</organism>
<reference evidence="2 3" key="1">
    <citation type="submission" date="2019-07" db="EMBL/GenBank/DDBJ databases">
        <title>Luteimonas sp. YD-1 nov., isolated from acidic soil.</title>
        <authorList>
            <person name="Zhou J."/>
        </authorList>
    </citation>
    <scope>NUCLEOTIDE SEQUENCE [LARGE SCALE GENOMIC DNA]</scope>
    <source>
        <strain evidence="2 3">YD-1</strain>
    </source>
</reference>
<dbReference type="InterPro" id="IPR036737">
    <property type="entry name" value="OmpA-like_sf"/>
</dbReference>
<proteinExistence type="predicted"/>
<accession>A0A5C5TWM8</accession>
<keyword evidence="3" id="KW-1185">Reference proteome</keyword>
<sequence length="267" mass="29118">MSAFAPLRALAAALALGLALPACATPAAPETSPELRFVTCPVYRNTDAGRKSGCWLADSPEDGLRYDVTRSPTKPDWNRAVLVEGRVSAGQADTCGGIVLEPVRVSVLAQACPRAMLPAQGYPGVRFQLPARNIRPIHEPRELPARPYAERTFGVWFDHGRDFIVYQLSDYFTHMASLYALDIDASRVEITGWSVTTPETVSGHVLVEDAMLARRRADAVANWLRMMGVPAERIVVKVAHDGSTSTLEGSDGLLSPSRRRVEVRVIP</sequence>
<evidence type="ECO:0008006" key="4">
    <source>
        <dbReference type="Google" id="ProtNLM"/>
    </source>
</evidence>
<dbReference type="Proteomes" id="UP000315949">
    <property type="component" value="Unassembled WGS sequence"/>
</dbReference>
<gene>
    <name evidence="2" type="ORF">FQY79_11400</name>
</gene>
<feature type="chain" id="PRO_5022660384" description="OmpA family protein" evidence="1">
    <location>
        <begin position="25"/>
        <end position="267"/>
    </location>
</feature>